<dbReference type="CDD" id="cd00167">
    <property type="entry name" value="SANT"/>
    <property type="match status" value="2"/>
</dbReference>
<gene>
    <name evidence="7" type="primary">TTLL1_1</name>
    <name evidence="7" type="ORF">PHYBOEH_009688</name>
</gene>
<feature type="coiled-coil region" evidence="3">
    <location>
        <begin position="86"/>
        <end position="113"/>
    </location>
</feature>
<evidence type="ECO:0000256" key="4">
    <source>
        <dbReference type="SAM" id="MobiDB-lite"/>
    </source>
</evidence>
<dbReference type="AlphaFoldDB" id="A0A8T1X6D1"/>
<feature type="domain" description="HTH myb-type" evidence="6">
    <location>
        <begin position="272"/>
        <end position="327"/>
    </location>
</feature>
<reference evidence="7" key="1">
    <citation type="submission" date="2021-02" db="EMBL/GenBank/DDBJ databases">
        <authorList>
            <person name="Palmer J.M."/>
        </authorList>
    </citation>
    <scope>NUCLEOTIDE SEQUENCE</scope>
    <source>
        <strain evidence="7">SCRP23</strain>
    </source>
</reference>
<dbReference type="EMBL" id="JAGDFL010000062">
    <property type="protein sequence ID" value="KAG7399110.1"/>
    <property type="molecule type" value="Genomic_DNA"/>
</dbReference>
<evidence type="ECO:0000256" key="2">
    <source>
        <dbReference type="ARBA" id="ARBA00023125"/>
    </source>
</evidence>
<feature type="compositionally biased region" description="Polar residues" evidence="4">
    <location>
        <begin position="198"/>
        <end position="209"/>
    </location>
</feature>
<feature type="region of interest" description="Disordered" evidence="4">
    <location>
        <begin position="257"/>
        <end position="278"/>
    </location>
</feature>
<dbReference type="PROSITE" id="PS51294">
    <property type="entry name" value="HTH_MYB"/>
    <property type="match status" value="2"/>
</dbReference>
<organism evidence="7 8">
    <name type="scientific">Phytophthora boehmeriae</name>
    <dbReference type="NCBI Taxonomy" id="109152"/>
    <lineage>
        <taxon>Eukaryota</taxon>
        <taxon>Sar</taxon>
        <taxon>Stramenopiles</taxon>
        <taxon>Oomycota</taxon>
        <taxon>Peronosporomycetes</taxon>
        <taxon>Peronosporales</taxon>
        <taxon>Peronosporaceae</taxon>
        <taxon>Phytophthora</taxon>
    </lineage>
</organism>
<feature type="region of interest" description="Disordered" evidence="4">
    <location>
        <begin position="198"/>
        <end position="220"/>
    </location>
</feature>
<evidence type="ECO:0000256" key="3">
    <source>
        <dbReference type="SAM" id="Coils"/>
    </source>
</evidence>
<dbReference type="GO" id="GO:0000978">
    <property type="term" value="F:RNA polymerase II cis-regulatory region sequence-specific DNA binding"/>
    <property type="evidence" value="ECO:0007669"/>
    <property type="project" value="TreeGrafter"/>
</dbReference>
<dbReference type="GO" id="GO:0000981">
    <property type="term" value="F:DNA-binding transcription factor activity, RNA polymerase II-specific"/>
    <property type="evidence" value="ECO:0007669"/>
    <property type="project" value="TreeGrafter"/>
</dbReference>
<keyword evidence="2" id="KW-0238">DNA-binding</keyword>
<dbReference type="Proteomes" id="UP000693981">
    <property type="component" value="Unassembled WGS sequence"/>
</dbReference>
<evidence type="ECO:0000259" key="6">
    <source>
        <dbReference type="PROSITE" id="PS51294"/>
    </source>
</evidence>
<proteinExistence type="predicted"/>
<keyword evidence="8" id="KW-1185">Reference proteome</keyword>
<dbReference type="GO" id="GO:0005634">
    <property type="term" value="C:nucleus"/>
    <property type="evidence" value="ECO:0007669"/>
    <property type="project" value="TreeGrafter"/>
</dbReference>
<feature type="domain" description="Myb-like" evidence="5">
    <location>
        <begin position="324"/>
        <end position="374"/>
    </location>
</feature>
<accession>A0A8T1X6D1</accession>
<feature type="compositionally biased region" description="Low complexity" evidence="4">
    <location>
        <begin position="260"/>
        <end position="270"/>
    </location>
</feature>
<dbReference type="Pfam" id="PF00249">
    <property type="entry name" value="Myb_DNA-binding"/>
    <property type="match status" value="2"/>
</dbReference>
<feature type="domain" description="Myb-like" evidence="5">
    <location>
        <begin position="272"/>
        <end position="323"/>
    </location>
</feature>
<name>A0A8T1X6D1_9STRA</name>
<keyword evidence="3" id="KW-0175">Coiled coil</keyword>
<dbReference type="FunFam" id="1.10.10.60:FF:000010">
    <property type="entry name" value="Transcriptional activator Myb isoform A"/>
    <property type="match status" value="1"/>
</dbReference>
<evidence type="ECO:0000256" key="1">
    <source>
        <dbReference type="ARBA" id="ARBA00022737"/>
    </source>
</evidence>
<sequence>MSKDHQASPTLQKEAKAFPVQTEETQDKTKARQREIHVDVHDAALQRDGSAVASPTSSIEILVKKMQELVQKYGHQKVDAVSVSTVADSNEDAANAESEVLQLRARLAAQEQLTQQLIDREHGREAESEYMRRSVLSLQQDLIRLMNIIEMQMQIPVSMPMQMHYGSMMIGLHGEMALCNPSPCAVVSATRAYATRDQASVSPVGQTNSTRKRPAEVDESQGRYVHVRLPECASALISPAHDGTLMMKESMSPQCKRTKTSASTDSSATTPNTKLGKRPWTVEEDGMLELAVHSTGANDWSAIAKLLPGRCGKQCRERWVNHLSPAVNKEAWTEEEDDLIFKTRDRIGNHWADIARLLPGRTDNAVKNRYYSTMRRRGRQQRSKSQSIDSLSETSELAAVDDKSAMSSCSPTSSEAGAAEVRRVIDTDQVDDN</sequence>
<dbReference type="PANTHER" id="PTHR45614:SF232">
    <property type="entry name" value="TRANSCRIPTION FACTOR MYB3R-2"/>
    <property type="match status" value="1"/>
</dbReference>
<feature type="compositionally biased region" description="Basic and acidic residues" evidence="4">
    <location>
        <begin position="25"/>
        <end position="34"/>
    </location>
</feature>
<feature type="region of interest" description="Disordered" evidence="4">
    <location>
        <begin position="374"/>
        <end position="433"/>
    </location>
</feature>
<protein>
    <submittedName>
        <fullName evidence="7">Putative tubulin polyglutamylase ttll1</fullName>
    </submittedName>
</protein>
<comment type="caution">
    <text evidence="7">The sequence shown here is derived from an EMBL/GenBank/DDBJ whole genome shotgun (WGS) entry which is preliminary data.</text>
</comment>
<dbReference type="InterPro" id="IPR050560">
    <property type="entry name" value="MYB_TF"/>
</dbReference>
<feature type="region of interest" description="Disordered" evidence="4">
    <location>
        <begin position="1"/>
        <end position="34"/>
    </location>
</feature>
<evidence type="ECO:0000313" key="7">
    <source>
        <dbReference type="EMBL" id="KAG7399110.1"/>
    </source>
</evidence>
<dbReference type="InterPro" id="IPR017930">
    <property type="entry name" value="Myb_dom"/>
</dbReference>
<keyword evidence="1" id="KW-0677">Repeat</keyword>
<feature type="domain" description="HTH myb-type" evidence="6">
    <location>
        <begin position="328"/>
        <end position="378"/>
    </location>
</feature>
<dbReference type="OrthoDB" id="2143914at2759"/>
<dbReference type="InterPro" id="IPR001005">
    <property type="entry name" value="SANT/Myb"/>
</dbReference>
<dbReference type="PANTHER" id="PTHR45614">
    <property type="entry name" value="MYB PROTEIN-RELATED"/>
    <property type="match status" value="1"/>
</dbReference>
<dbReference type="SMART" id="SM00717">
    <property type="entry name" value="SANT"/>
    <property type="match status" value="2"/>
</dbReference>
<dbReference type="PROSITE" id="PS50090">
    <property type="entry name" value="MYB_LIKE"/>
    <property type="match status" value="2"/>
</dbReference>
<evidence type="ECO:0000259" key="5">
    <source>
        <dbReference type="PROSITE" id="PS50090"/>
    </source>
</evidence>
<evidence type="ECO:0000313" key="8">
    <source>
        <dbReference type="Proteomes" id="UP000693981"/>
    </source>
</evidence>
<feature type="compositionally biased region" description="Polar residues" evidence="4">
    <location>
        <begin position="405"/>
        <end position="415"/>
    </location>
</feature>